<keyword evidence="4" id="KW-0249">Electron transport</keyword>
<keyword evidence="2 6" id="KW-0349">Heme</keyword>
<evidence type="ECO:0000256" key="3">
    <source>
        <dbReference type="ARBA" id="ARBA00022723"/>
    </source>
</evidence>
<dbReference type="GO" id="GO:0020037">
    <property type="term" value="F:heme binding"/>
    <property type="evidence" value="ECO:0007669"/>
    <property type="project" value="InterPro"/>
</dbReference>
<feature type="signal peptide" evidence="7">
    <location>
        <begin position="1"/>
        <end position="23"/>
    </location>
</feature>
<reference evidence="9" key="1">
    <citation type="submission" date="2023-01" db="EMBL/GenBank/DDBJ databases">
        <title>Whole genome sequence of Paucibacter sp. S2-9 isolated from pond sediment.</title>
        <authorList>
            <person name="Jung J.Y."/>
        </authorList>
    </citation>
    <scope>NUCLEOTIDE SEQUENCE</scope>
    <source>
        <strain evidence="9">S2-9</strain>
    </source>
</reference>
<sequence length="105" mass="10545">MTSKPYALALSLVALLASPLAHANLALAQKNSCMACHAVDKKLVGPAYAEVAKKYAGQADAVDKLSASIKAGGSGKWGPVPMPAQAALSDADAKTLAAWVLGGAK</sequence>
<dbReference type="Pfam" id="PF00034">
    <property type="entry name" value="Cytochrom_C"/>
    <property type="match status" value="1"/>
</dbReference>
<dbReference type="InterPro" id="IPR036909">
    <property type="entry name" value="Cyt_c-like_dom_sf"/>
</dbReference>
<evidence type="ECO:0000256" key="2">
    <source>
        <dbReference type="ARBA" id="ARBA00022617"/>
    </source>
</evidence>
<keyword evidence="7" id="KW-0732">Signal</keyword>
<feature type="binding site" description="covalent" evidence="6">
    <location>
        <position position="37"/>
    </location>
    <ligand>
        <name>heme c</name>
        <dbReference type="ChEBI" id="CHEBI:61717"/>
    </ligand>
</feature>
<dbReference type="RefSeq" id="WP_285232139.1">
    <property type="nucleotide sequence ID" value="NZ_CP116346.1"/>
</dbReference>
<evidence type="ECO:0000256" key="1">
    <source>
        <dbReference type="ARBA" id="ARBA00022448"/>
    </source>
</evidence>
<evidence type="ECO:0000313" key="10">
    <source>
        <dbReference type="Proteomes" id="UP001177769"/>
    </source>
</evidence>
<keyword evidence="1" id="KW-0813">Transport</keyword>
<evidence type="ECO:0000259" key="8">
    <source>
        <dbReference type="PROSITE" id="PS51007"/>
    </source>
</evidence>
<feature type="binding site" description="covalent" evidence="6">
    <location>
        <position position="33"/>
    </location>
    <ligand>
        <name>heme c</name>
        <dbReference type="ChEBI" id="CHEBI:61717"/>
    </ligand>
</feature>
<dbReference type="Gene3D" id="1.10.760.10">
    <property type="entry name" value="Cytochrome c-like domain"/>
    <property type="match status" value="1"/>
</dbReference>
<proteinExistence type="predicted"/>
<accession>A0AA95SPP3</accession>
<organism evidence="9 10">
    <name type="scientific">Paucibacter sediminis</name>
    <dbReference type="NCBI Taxonomy" id="3019553"/>
    <lineage>
        <taxon>Bacteria</taxon>
        <taxon>Pseudomonadati</taxon>
        <taxon>Pseudomonadota</taxon>
        <taxon>Betaproteobacteria</taxon>
        <taxon>Burkholderiales</taxon>
        <taxon>Sphaerotilaceae</taxon>
        <taxon>Roseateles</taxon>
    </lineage>
</organism>
<feature type="domain" description="Cytochrome c" evidence="8">
    <location>
        <begin position="18"/>
        <end position="104"/>
    </location>
</feature>
<dbReference type="AlphaFoldDB" id="A0AA95SPP3"/>
<dbReference type="SUPFAM" id="SSF46626">
    <property type="entry name" value="Cytochrome c"/>
    <property type="match status" value="1"/>
</dbReference>
<gene>
    <name evidence="9" type="ORF">PFX98_19450</name>
</gene>
<comment type="PTM">
    <text evidence="6">Binds 1 heme c group covalently per subunit.</text>
</comment>
<dbReference type="KEGG" id="pais:PFX98_19450"/>
<dbReference type="PRINTS" id="PR00606">
    <property type="entry name" value="CYTCHROMECID"/>
</dbReference>
<feature type="binding site" description="covalent" evidence="6">
    <location>
        <position position="82"/>
    </location>
    <ligand>
        <name>heme c</name>
        <dbReference type="ChEBI" id="CHEBI:61717"/>
    </ligand>
</feature>
<dbReference type="GO" id="GO:0009055">
    <property type="term" value="F:electron transfer activity"/>
    <property type="evidence" value="ECO:0007669"/>
    <property type="project" value="InterPro"/>
</dbReference>
<dbReference type="InterPro" id="IPR002324">
    <property type="entry name" value="Cyt_c_ID"/>
</dbReference>
<dbReference type="GO" id="GO:0005506">
    <property type="term" value="F:iron ion binding"/>
    <property type="evidence" value="ECO:0007669"/>
    <property type="project" value="InterPro"/>
</dbReference>
<keyword evidence="5 6" id="KW-0408">Iron</keyword>
<evidence type="ECO:0000256" key="7">
    <source>
        <dbReference type="SAM" id="SignalP"/>
    </source>
</evidence>
<name>A0AA95SPP3_9BURK</name>
<evidence type="ECO:0000256" key="5">
    <source>
        <dbReference type="ARBA" id="ARBA00023004"/>
    </source>
</evidence>
<feature type="chain" id="PRO_5041665999" evidence="7">
    <location>
        <begin position="24"/>
        <end position="105"/>
    </location>
</feature>
<dbReference type="PROSITE" id="PS51007">
    <property type="entry name" value="CYTC"/>
    <property type="match status" value="1"/>
</dbReference>
<dbReference type="Proteomes" id="UP001177769">
    <property type="component" value="Chromosome"/>
</dbReference>
<dbReference type="EMBL" id="CP116346">
    <property type="protein sequence ID" value="WIT11061.1"/>
    <property type="molecule type" value="Genomic_DNA"/>
</dbReference>
<dbReference type="InterPro" id="IPR009056">
    <property type="entry name" value="Cyt_c-like_dom"/>
</dbReference>
<evidence type="ECO:0000256" key="6">
    <source>
        <dbReference type="PIRSR" id="PIRSR602324-1"/>
    </source>
</evidence>
<keyword evidence="3 6" id="KW-0479">Metal-binding</keyword>
<keyword evidence="10" id="KW-1185">Reference proteome</keyword>
<protein>
    <submittedName>
        <fullName evidence="9">C-type cytochrome</fullName>
    </submittedName>
</protein>
<evidence type="ECO:0000313" key="9">
    <source>
        <dbReference type="EMBL" id="WIT11061.1"/>
    </source>
</evidence>
<evidence type="ECO:0000256" key="4">
    <source>
        <dbReference type="ARBA" id="ARBA00022982"/>
    </source>
</evidence>